<organism evidence="7 8">
    <name type="scientific">Fusarium oxysporum f. sp. cubense</name>
    <dbReference type="NCBI Taxonomy" id="61366"/>
    <lineage>
        <taxon>Eukaryota</taxon>
        <taxon>Fungi</taxon>
        <taxon>Dikarya</taxon>
        <taxon>Ascomycota</taxon>
        <taxon>Pezizomycotina</taxon>
        <taxon>Sordariomycetes</taxon>
        <taxon>Hypocreomycetidae</taxon>
        <taxon>Hypocreales</taxon>
        <taxon>Nectriaceae</taxon>
        <taxon>Fusarium</taxon>
        <taxon>Fusarium oxysporum species complex</taxon>
    </lineage>
</organism>
<dbReference type="SFLD" id="SFLDG00179">
    <property type="entry name" value="mandelate_racemase"/>
    <property type="match status" value="1"/>
</dbReference>
<dbReference type="SUPFAM" id="SSF54826">
    <property type="entry name" value="Enolase N-terminal domain-like"/>
    <property type="match status" value="1"/>
</dbReference>
<sequence length="636" mass="69902">MTNILESLFSLKGRKAVVTGGTRGIGQAMALSLAEAGADIILVQRDEKNLETKTFIEKLDRQASVYTADLSNQEQVENLSKRILADGHDVSILVTCAGIQRRHPAHQFPMSDWDEVLQVNLRTVWTLCRDLGSYMLTRKPDASGHRGSIINVASLVSFQGGLTVPAYAAAKGGIAQLTKALSNEWANQGVNVNAIAPGYVATDMNEALINDEKRAESILSRIPAGRWGCPEDFKGVTVFLAGKGSFRGITTIKMAKIASVKYYRVKPRWLMVKVVDENGQYGWGEATLEGHDLAVEGCLDEMIPRIIGQEANDIENIWQTFWRHGFYRGGPVFMSAISGIDIALWDLKGRNLKVPIYELLGGKVRNKVQVYCWIGGDRPSDIEAAAKKRLEQGLTCVKMNATEDLGWIDSPSALDSTVERLKQVKALGLDAGLDFHGRCHKAMAKQLARALEPHRPLFIEEPILVEHPEAIKKLSDQTVIPIAFGERLYTRWDIKRFLEDSSVDILQPDIAHAGGISETKRIATMAEAYDVAIAPHCPLGPVAFAASVQVALSSPNFAILEMSLGMHYNTEAGDIDLLTYLKDPSVFDLEGGHVKAPTGYGLGIEIDEEMVARIAKETAPWQCKTFHGPDGSIREW</sequence>
<dbReference type="InterPro" id="IPR036291">
    <property type="entry name" value="NAD(P)-bd_dom_sf"/>
</dbReference>
<dbReference type="Pfam" id="PF00106">
    <property type="entry name" value="adh_short"/>
    <property type="match status" value="1"/>
</dbReference>
<evidence type="ECO:0000256" key="2">
    <source>
        <dbReference type="ARBA" id="ARBA00022723"/>
    </source>
</evidence>
<dbReference type="InterPro" id="IPR023592">
    <property type="entry name" value="Galactonate_deHydtase"/>
</dbReference>
<dbReference type="GO" id="GO:0034194">
    <property type="term" value="P:D-galactonate catabolic process"/>
    <property type="evidence" value="ECO:0007669"/>
    <property type="project" value="InterPro"/>
</dbReference>
<keyword evidence="4" id="KW-0521">NADP</keyword>
<dbReference type="InterPro" id="IPR018110">
    <property type="entry name" value="Mandel_Rmase/mucon_lact_enz_CS"/>
</dbReference>
<keyword evidence="2" id="KW-0479">Metal-binding</keyword>
<dbReference type="PRINTS" id="PR00081">
    <property type="entry name" value="GDHRDH"/>
</dbReference>
<keyword evidence="5" id="KW-0456">Lyase</keyword>
<evidence type="ECO:0000256" key="1">
    <source>
        <dbReference type="ARBA" id="ARBA00001946"/>
    </source>
</evidence>
<dbReference type="SFLD" id="SFLDS00001">
    <property type="entry name" value="Enolase"/>
    <property type="match status" value="1"/>
</dbReference>
<dbReference type="CDD" id="cd03325">
    <property type="entry name" value="D-galactonate_dehydratase"/>
    <property type="match status" value="1"/>
</dbReference>
<dbReference type="PANTHER" id="PTHR48080:SF2">
    <property type="entry name" value="D-GALACTONATE DEHYDRATASE"/>
    <property type="match status" value="1"/>
</dbReference>
<dbReference type="Gene3D" id="3.20.20.120">
    <property type="entry name" value="Enolase-like C-terminal domain"/>
    <property type="match status" value="1"/>
</dbReference>
<feature type="domain" description="Mandelate racemase/muconate lactonizing enzyme C-terminal" evidence="6">
    <location>
        <begin position="379"/>
        <end position="481"/>
    </location>
</feature>
<dbReference type="NCBIfam" id="NF010624">
    <property type="entry name" value="PRK14017.1"/>
    <property type="match status" value="1"/>
</dbReference>
<evidence type="ECO:0000313" key="8">
    <source>
        <dbReference type="Proteomes" id="UP000321331"/>
    </source>
</evidence>
<dbReference type="AlphaFoldDB" id="A0A5C6SN10"/>
<name>A0A5C6SN10_FUSOC</name>
<comment type="cofactor">
    <cofactor evidence="1">
        <name>Mg(2+)</name>
        <dbReference type="ChEBI" id="CHEBI:18420"/>
    </cofactor>
</comment>
<dbReference type="InterPro" id="IPR034593">
    <property type="entry name" value="DgoD-like"/>
</dbReference>
<dbReference type="InterPro" id="IPR013342">
    <property type="entry name" value="Mandelate_racemase_C"/>
</dbReference>
<evidence type="ECO:0000313" key="7">
    <source>
        <dbReference type="EMBL" id="TXC00052.1"/>
    </source>
</evidence>
<evidence type="ECO:0000256" key="4">
    <source>
        <dbReference type="ARBA" id="ARBA00022857"/>
    </source>
</evidence>
<dbReference type="FunFam" id="3.40.50.720:FF:000398">
    <property type="entry name" value="Probable 2-deoxy-D-gluconate 3-dehydrogenase"/>
    <property type="match status" value="1"/>
</dbReference>
<dbReference type="Pfam" id="PF02746">
    <property type="entry name" value="MR_MLE_N"/>
    <property type="match status" value="1"/>
</dbReference>
<gene>
    <name evidence="7" type="ORF">FocTR4_00014512</name>
</gene>
<dbReference type="SUPFAM" id="SSF51735">
    <property type="entry name" value="NAD(P)-binding Rossmann-fold domains"/>
    <property type="match status" value="1"/>
</dbReference>
<dbReference type="PROSITE" id="PS00061">
    <property type="entry name" value="ADH_SHORT"/>
    <property type="match status" value="1"/>
</dbReference>
<comment type="caution">
    <text evidence="7">The sequence shown here is derived from an EMBL/GenBank/DDBJ whole genome shotgun (WGS) entry which is preliminary data.</text>
</comment>
<dbReference type="PRINTS" id="PR00080">
    <property type="entry name" value="SDRFAMILY"/>
</dbReference>
<proteinExistence type="predicted"/>
<keyword evidence="3" id="KW-0460">Magnesium</keyword>
<dbReference type="InterPro" id="IPR029065">
    <property type="entry name" value="Enolase_C-like"/>
</dbReference>
<dbReference type="InterPro" id="IPR029017">
    <property type="entry name" value="Enolase-like_N"/>
</dbReference>
<dbReference type="GO" id="GO:0009063">
    <property type="term" value="P:amino acid catabolic process"/>
    <property type="evidence" value="ECO:0007669"/>
    <property type="project" value="InterPro"/>
</dbReference>
<dbReference type="InterPro" id="IPR002347">
    <property type="entry name" value="SDR_fam"/>
</dbReference>
<dbReference type="InterPro" id="IPR013341">
    <property type="entry name" value="Mandelate_racemase_N_dom"/>
</dbReference>
<dbReference type="Gene3D" id="3.40.50.720">
    <property type="entry name" value="NAD(P)-binding Rossmann-like Domain"/>
    <property type="match status" value="1"/>
</dbReference>
<evidence type="ECO:0000259" key="6">
    <source>
        <dbReference type="SMART" id="SM00922"/>
    </source>
</evidence>
<dbReference type="GO" id="GO:0046872">
    <property type="term" value="F:metal ion binding"/>
    <property type="evidence" value="ECO:0007669"/>
    <property type="project" value="UniProtKB-KW"/>
</dbReference>
<dbReference type="Gene3D" id="3.30.390.10">
    <property type="entry name" value="Enolase-like, N-terminal domain"/>
    <property type="match status" value="1"/>
</dbReference>
<dbReference type="GO" id="GO:0008869">
    <property type="term" value="F:galactonate dehydratase activity"/>
    <property type="evidence" value="ECO:0007669"/>
    <property type="project" value="InterPro"/>
</dbReference>
<dbReference type="PANTHER" id="PTHR48080">
    <property type="entry name" value="D-GALACTONATE DEHYDRATASE-RELATED"/>
    <property type="match status" value="1"/>
</dbReference>
<dbReference type="PROSITE" id="PS00908">
    <property type="entry name" value="MR_MLE_1"/>
    <property type="match status" value="1"/>
</dbReference>
<dbReference type="SUPFAM" id="SSF51604">
    <property type="entry name" value="Enolase C-terminal domain-like"/>
    <property type="match status" value="1"/>
</dbReference>
<dbReference type="Proteomes" id="UP000321331">
    <property type="component" value="Unassembled WGS sequence"/>
</dbReference>
<protein>
    <recommendedName>
        <fullName evidence="6">Mandelate racemase/muconate lactonizing enzyme C-terminal domain-containing protein</fullName>
    </recommendedName>
</protein>
<dbReference type="SFLD" id="SFLDF00003">
    <property type="entry name" value="D-galactonate_dehydratase"/>
    <property type="match status" value="1"/>
</dbReference>
<dbReference type="InterPro" id="IPR020904">
    <property type="entry name" value="Sc_DH/Rdtase_CS"/>
</dbReference>
<dbReference type="InterPro" id="IPR036849">
    <property type="entry name" value="Enolase-like_C_sf"/>
</dbReference>
<reference evidence="7 8" key="1">
    <citation type="submission" date="2019-07" db="EMBL/GenBank/DDBJ databases">
        <title>The First High-Quality Draft Genome Sequence of the Causal Agent of the Current Panama Disease Epidemic.</title>
        <authorList>
            <person name="Warmington R.J."/>
            <person name="Kay W."/>
            <person name="Jeffries A."/>
            <person name="Bebber D."/>
            <person name="Moore K."/>
            <person name="Studholme D.J."/>
        </authorList>
    </citation>
    <scope>NUCLEOTIDE SEQUENCE [LARGE SCALE GENOMIC DNA]</scope>
    <source>
        <strain evidence="7 8">TR4</strain>
    </source>
</reference>
<dbReference type="Pfam" id="PF13378">
    <property type="entry name" value="MR_MLE_C"/>
    <property type="match status" value="1"/>
</dbReference>
<evidence type="ECO:0000256" key="3">
    <source>
        <dbReference type="ARBA" id="ARBA00022842"/>
    </source>
</evidence>
<accession>A0A5C6SN10</accession>
<dbReference type="EMBL" id="VMNF01000011">
    <property type="protein sequence ID" value="TXC00052.1"/>
    <property type="molecule type" value="Genomic_DNA"/>
</dbReference>
<evidence type="ECO:0000256" key="5">
    <source>
        <dbReference type="ARBA" id="ARBA00023239"/>
    </source>
</evidence>
<dbReference type="SMART" id="SM00922">
    <property type="entry name" value="MR_MLE"/>
    <property type="match status" value="1"/>
</dbReference>